<dbReference type="AlphaFoldDB" id="A0A5E7N9T5"/>
<dbReference type="InterPro" id="IPR025391">
    <property type="entry name" value="DUF4123"/>
</dbReference>
<evidence type="ECO:0000259" key="1">
    <source>
        <dbReference type="Pfam" id="PF13503"/>
    </source>
</evidence>
<dbReference type="Proteomes" id="UP000326067">
    <property type="component" value="Unassembled WGS sequence"/>
</dbReference>
<name>A0A5E7N9T5_PSEFL</name>
<reference evidence="2 3" key="1">
    <citation type="submission" date="2019-09" db="EMBL/GenBank/DDBJ databases">
        <authorList>
            <person name="Chandra G."/>
            <person name="Truman W A."/>
        </authorList>
    </citation>
    <scope>NUCLEOTIDE SEQUENCE [LARGE SCALE GENOMIC DNA]</scope>
    <source>
        <strain evidence="2">PS847</strain>
    </source>
</reference>
<gene>
    <name evidence="2" type="ORF">PS847_04480</name>
</gene>
<protein>
    <recommendedName>
        <fullName evidence="1">DUF4123 domain-containing protein</fullName>
    </recommendedName>
</protein>
<sequence>MVFVPREELTPEQWLARQPLHASEKLFAIFSRASDADAFKAWQGTANPVWAETIYAEWDAVMPYVGIVAADSEFLRWVAETESRDWGWLAVSSADLDVLVEHFRSLTQVLMPDGKTVFFRFWDGRFLLPLLHSDEVIPAQWLPVVSRALINGQAIEIGGRALVSGRVFPWWSVPQSLLAQTDASVRIANALQWLSEEQPAVFEAFPEAVLRCKVGQFFKLSMSEDSSRSSLLEFLLAEAE</sequence>
<evidence type="ECO:0000313" key="2">
    <source>
        <dbReference type="EMBL" id="VVP33659.1"/>
    </source>
</evidence>
<feature type="domain" description="DUF4123" evidence="1">
    <location>
        <begin position="27"/>
        <end position="132"/>
    </location>
</feature>
<evidence type="ECO:0000313" key="3">
    <source>
        <dbReference type="Proteomes" id="UP000326067"/>
    </source>
</evidence>
<dbReference type="EMBL" id="CABVIC010000005">
    <property type="protein sequence ID" value="VVP33659.1"/>
    <property type="molecule type" value="Genomic_DNA"/>
</dbReference>
<organism evidence="2 3">
    <name type="scientific">Pseudomonas fluorescens</name>
    <dbReference type="NCBI Taxonomy" id="294"/>
    <lineage>
        <taxon>Bacteria</taxon>
        <taxon>Pseudomonadati</taxon>
        <taxon>Pseudomonadota</taxon>
        <taxon>Gammaproteobacteria</taxon>
        <taxon>Pseudomonadales</taxon>
        <taxon>Pseudomonadaceae</taxon>
        <taxon>Pseudomonas</taxon>
    </lineage>
</organism>
<dbReference type="Pfam" id="PF13503">
    <property type="entry name" value="DUF4123"/>
    <property type="match status" value="1"/>
</dbReference>
<dbReference type="RefSeq" id="WP_412071900.1">
    <property type="nucleotide sequence ID" value="NZ_CABVIC010000005.1"/>
</dbReference>
<proteinExistence type="predicted"/>
<accession>A0A5E7N9T5</accession>